<keyword evidence="1" id="KW-0472">Membrane</keyword>
<organism evidence="2 3">
    <name type="scientific">Ectobacillus funiculus</name>
    <dbReference type="NCBI Taxonomy" id="137993"/>
    <lineage>
        <taxon>Bacteria</taxon>
        <taxon>Bacillati</taxon>
        <taxon>Bacillota</taxon>
        <taxon>Bacilli</taxon>
        <taxon>Bacillales</taxon>
        <taxon>Bacillaceae</taxon>
        <taxon>Ectobacillus</taxon>
    </lineage>
</organism>
<reference evidence="2 3" key="1">
    <citation type="submission" date="2024-09" db="EMBL/GenBank/DDBJ databases">
        <authorList>
            <person name="Sun Q."/>
            <person name="Mori K."/>
        </authorList>
    </citation>
    <scope>NUCLEOTIDE SEQUENCE [LARGE SCALE GENOMIC DNA]</scope>
    <source>
        <strain evidence="2 3">JCM 11201</strain>
    </source>
</reference>
<evidence type="ECO:0000313" key="3">
    <source>
        <dbReference type="Proteomes" id="UP001589609"/>
    </source>
</evidence>
<keyword evidence="3" id="KW-1185">Reference proteome</keyword>
<dbReference type="Proteomes" id="UP001589609">
    <property type="component" value="Unassembled WGS sequence"/>
</dbReference>
<feature type="transmembrane region" description="Helical" evidence="1">
    <location>
        <begin position="25"/>
        <end position="50"/>
    </location>
</feature>
<gene>
    <name evidence="2" type="ORF">ACFFMS_25780</name>
</gene>
<sequence>MVNLENNALEKEEQTISFIQRNIDVITAILLLTGQITIIGVFVTPGGFRISIGGPLTGISRLEGKQKNRIASWFIDIIDIIIATLLIHDQIRVLGTFTSSKRFTLTVSGPIFGVSRAEPSALSQVNKEFNSFQKIVSQHFYVDPALVEKLTKE</sequence>
<evidence type="ECO:0000256" key="1">
    <source>
        <dbReference type="SAM" id="Phobius"/>
    </source>
</evidence>
<accession>A0ABV5WMZ7</accession>
<keyword evidence="1" id="KW-0812">Transmembrane</keyword>
<comment type="caution">
    <text evidence="2">The sequence shown here is derived from an EMBL/GenBank/DDBJ whole genome shotgun (WGS) entry which is preliminary data.</text>
</comment>
<name>A0ABV5WMZ7_9BACI</name>
<protein>
    <submittedName>
        <fullName evidence="2">Uncharacterized protein</fullName>
    </submittedName>
</protein>
<feature type="transmembrane region" description="Helical" evidence="1">
    <location>
        <begin position="70"/>
        <end position="87"/>
    </location>
</feature>
<dbReference type="RefSeq" id="WP_379952294.1">
    <property type="nucleotide sequence ID" value="NZ_JBHMAF010000196.1"/>
</dbReference>
<keyword evidence="1" id="KW-1133">Transmembrane helix</keyword>
<evidence type="ECO:0000313" key="2">
    <source>
        <dbReference type="EMBL" id="MFB9761651.1"/>
    </source>
</evidence>
<proteinExistence type="predicted"/>
<dbReference type="EMBL" id="JBHMAF010000196">
    <property type="protein sequence ID" value="MFB9761651.1"/>
    <property type="molecule type" value="Genomic_DNA"/>
</dbReference>